<feature type="region of interest" description="Disordered" evidence="2">
    <location>
        <begin position="326"/>
        <end position="346"/>
    </location>
</feature>
<protein>
    <submittedName>
        <fullName evidence="3">Uncharacterized protein</fullName>
    </submittedName>
</protein>
<evidence type="ECO:0000313" key="4">
    <source>
        <dbReference type="Proteomes" id="UP000692954"/>
    </source>
</evidence>
<feature type="compositionally biased region" description="Polar residues" evidence="2">
    <location>
        <begin position="530"/>
        <end position="546"/>
    </location>
</feature>
<dbReference type="OrthoDB" id="313592at2759"/>
<name>A0A8S1R9Q1_9CILI</name>
<dbReference type="EMBL" id="CAJJDN010000149">
    <property type="protein sequence ID" value="CAD8124073.1"/>
    <property type="molecule type" value="Genomic_DNA"/>
</dbReference>
<reference evidence="3" key="1">
    <citation type="submission" date="2021-01" db="EMBL/GenBank/DDBJ databases">
        <authorList>
            <consortium name="Genoscope - CEA"/>
            <person name="William W."/>
        </authorList>
    </citation>
    <scope>NUCLEOTIDE SEQUENCE</scope>
</reference>
<gene>
    <name evidence="3" type="ORF">PSON_ATCC_30995.1.T1490017</name>
</gene>
<feature type="coiled-coil region" evidence="1">
    <location>
        <begin position="2"/>
        <end position="47"/>
    </location>
</feature>
<evidence type="ECO:0000256" key="1">
    <source>
        <dbReference type="SAM" id="Coils"/>
    </source>
</evidence>
<dbReference type="AlphaFoldDB" id="A0A8S1R9Q1"/>
<sequence length="583" mass="69161">MENNEQEDLIQLKKNYAMKENEWKKDKALYEQKIQLLEIQLEDYKTREMNQKKLNDTITQAIDISGKTQQKSYTEFQKSIDVQMANNKKHQDSITKLEEKLRCLNEQLNEKDIQIKDIELQQQKQQITYDHKIQSLESDKQHLNSEIMKFKDQIQKNEENFKSKEQVQKLQCEQEIQKMKDNFFKDMQEKQSDYDQRYQQLAQLYEKEKEQLQQRLIRSQNTIKKYQTHIESNQEVQQLQQKYDEQIVALKQEMHEQQVQFQYEKKMLNKQIDEQRINTNNYDSTSKKKSVDMTKIRNSVVSQESPVQCKSFHISQPDFKQVLQQPKNSITSLQKQSQQPPKNQSFEKIKANNHDTLPMPIEDFNLMMSKKTKSQSTNSLPSNNLNLNSYLQDASIMKEETETGDEYIRFKISNQQTTRFNNEVDQRRSYSQQGNKAHNITSTSNLSKMLGQNDQSYQNQTTSLSTQQKTHNTSFSHFKVPSFTQVQLNNLKHSLCQQQPQTTLRMNDNHINHIQQIKARYINQDESNHNDSTSFKYNKENQQPSKSVHINNEIKFLIGKLLQAKGKLTTELENTQKSCRYKS</sequence>
<feature type="region of interest" description="Disordered" evidence="2">
    <location>
        <begin position="526"/>
        <end position="546"/>
    </location>
</feature>
<proteinExistence type="predicted"/>
<feature type="coiled-coil region" evidence="1">
    <location>
        <begin position="80"/>
        <end position="260"/>
    </location>
</feature>
<evidence type="ECO:0000313" key="3">
    <source>
        <dbReference type="EMBL" id="CAD8124073.1"/>
    </source>
</evidence>
<keyword evidence="4" id="KW-1185">Reference proteome</keyword>
<accession>A0A8S1R9Q1</accession>
<keyword evidence="1" id="KW-0175">Coiled coil</keyword>
<evidence type="ECO:0000256" key="2">
    <source>
        <dbReference type="SAM" id="MobiDB-lite"/>
    </source>
</evidence>
<comment type="caution">
    <text evidence="3">The sequence shown here is derived from an EMBL/GenBank/DDBJ whole genome shotgun (WGS) entry which is preliminary data.</text>
</comment>
<feature type="compositionally biased region" description="Low complexity" evidence="2">
    <location>
        <begin position="334"/>
        <end position="344"/>
    </location>
</feature>
<dbReference type="Proteomes" id="UP000692954">
    <property type="component" value="Unassembled WGS sequence"/>
</dbReference>
<organism evidence="3 4">
    <name type="scientific">Paramecium sonneborni</name>
    <dbReference type="NCBI Taxonomy" id="65129"/>
    <lineage>
        <taxon>Eukaryota</taxon>
        <taxon>Sar</taxon>
        <taxon>Alveolata</taxon>
        <taxon>Ciliophora</taxon>
        <taxon>Intramacronucleata</taxon>
        <taxon>Oligohymenophorea</taxon>
        <taxon>Peniculida</taxon>
        <taxon>Parameciidae</taxon>
        <taxon>Paramecium</taxon>
    </lineage>
</organism>